<dbReference type="SUPFAM" id="SSF57850">
    <property type="entry name" value="RING/U-box"/>
    <property type="match status" value="1"/>
</dbReference>
<feature type="transmembrane region" description="Helical" evidence="4">
    <location>
        <begin position="99"/>
        <end position="120"/>
    </location>
</feature>
<dbReference type="AlphaFoldDB" id="L7JZA9"/>
<evidence type="ECO:0000259" key="5">
    <source>
        <dbReference type="PROSITE" id="PS51292"/>
    </source>
</evidence>
<reference evidence="6 7" key="1">
    <citation type="journal article" date="2012" name="PLoS Pathog.">
        <title>The genome of the obligate intracellular parasite Trachipleistophora hominis: new insights into microsporidian genome dynamics and reductive evolution.</title>
        <authorList>
            <person name="Heinz E."/>
            <person name="Williams T.A."/>
            <person name="Nakjang S."/>
            <person name="Noel C.J."/>
            <person name="Swan D.C."/>
            <person name="Goldberg A.V."/>
            <person name="Harris S.R."/>
            <person name="Weinmaier T."/>
            <person name="Markert S."/>
            <person name="Becher D."/>
            <person name="Bernhardt J."/>
            <person name="Dagan T."/>
            <person name="Hacker C."/>
            <person name="Lucocq J.M."/>
            <person name="Schweder T."/>
            <person name="Rattei T."/>
            <person name="Hall N."/>
            <person name="Hirt R.P."/>
            <person name="Embley T.M."/>
        </authorList>
    </citation>
    <scope>NUCLEOTIDE SEQUENCE [LARGE SCALE GENOMIC DNA]</scope>
</reference>
<dbReference type="Gene3D" id="3.30.40.10">
    <property type="entry name" value="Zinc/RING finger domain, C3HC4 (zinc finger)"/>
    <property type="match status" value="1"/>
</dbReference>
<protein>
    <submittedName>
        <fullName evidence="6">Protein involved in mRNA turnover and stability</fullName>
    </submittedName>
</protein>
<dbReference type="Pfam" id="PF12906">
    <property type="entry name" value="RINGv"/>
    <property type="match status" value="1"/>
</dbReference>
<evidence type="ECO:0000256" key="2">
    <source>
        <dbReference type="ARBA" id="ARBA00022771"/>
    </source>
</evidence>
<keyword evidence="4" id="KW-0812">Transmembrane</keyword>
<feature type="transmembrane region" description="Helical" evidence="4">
    <location>
        <begin position="194"/>
        <end position="216"/>
    </location>
</feature>
<evidence type="ECO:0000256" key="4">
    <source>
        <dbReference type="SAM" id="Phobius"/>
    </source>
</evidence>
<dbReference type="EMBL" id="JH993817">
    <property type="protein sequence ID" value="ELQ76754.1"/>
    <property type="molecule type" value="Genomic_DNA"/>
</dbReference>
<feature type="transmembrane region" description="Helical" evidence="4">
    <location>
        <begin position="228"/>
        <end position="245"/>
    </location>
</feature>
<dbReference type="PROSITE" id="PS51292">
    <property type="entry name" value="ZF_RING_CH"/>
    <property type="match status" value="1"/>
</dbReference>
<dbReference type="InterPro" id="IPR013083">
    <property type="entry name" value="Znf_RING/FYVE/PHD"/>
</dbReference>
<keyword evidence="3" id="KW-0862">Zinc</keyword>
<accession>L7JZA9</accession>
<dbReference type="CDD" id="cd16495">
    <property type="entry name" value="RING_CH-C4HC3_MARCH"/>
    <property type="match status" value="1"/>
</dbReference>
<feature type="domain" description="RING-CH-type" evidence="5">
    <location>
        <begin position="23"/>
        <end position="91"/>
    </location>
</feature>
<dbReference type="Proteomes" id="UP000011185">
    <property type="component" value="Unassembled WGS sequence"/>
</dbReference>
<sequence length="265" mass="31058">MFLFKRSHNKHKPTNLSEVKTVSAIDPSERCKICYMYNNPIDSTCDLISPCGCKGSIKYVHKTCLRLWRFKGKNLREIKTCEQCFCEYRVEEDLLPNRFLVQVVTVVAALLLFIFCHFAINIVVESLSFIIEEVFFSRGYEPCYERLSHALNAHDCAAGASRSTLSDLFALGSTKFYLTGRHSLLKLSFMETSVMVLIFYQVLFNYGLVSTINLFFTLWRIVNFEYKIDYFFLFVICIYYFKKLYKALYQQIDHVSYFLMNSNSF</sequence>
<dbReference type="OMA" id="CEQCFCE"/>
<keyword evidence="2" id="KW-0863">Zinc-finger</keyword>
<dbReference type="SMART" id="SM00744">
    <property type="entry name" value="RINGv"/>
    <property type="match status" value="1"/>
</dbReference>
<evidence type="ECO:0000313" key="7">
    <source>
        <dbReference type="Proteomes" id="UP000011185"/>
    </source>
</evidence>
<dbReference type="GO" id="GO:0008270">
    <property type="term" value="F:zinc ion binding"/>
    <property type="evidence" value="ECO:0007669"/>
    <property type="project" value="UniProtKB-KW"/>
</dbReference>
<proteinExistence type="predicted"/>
<keyword evidence="4" id="KW-1133">Transmembrane helix</keyword>
<evidence type="ECO:0000256" key="1">
    <source>
        <dbReference type="ARBA" id="ARBA00022723"/>
    </source>
</evidence>
<organism evidence="6 7">
    <name type="scientific">Trachipleistophora hominis</name>
    <name type="common">Microsporidian parasite</name>
    <dbReference type="NCBI Taxonomy" id="72359"/>
    <lineage>
        <taxon>Eukaryota</taxon>
        <taxon>Fungi</taxon>
        <taxon>Fungi incertae sedis</taxon>
        <taxon>Microsporidia</taxon>
        <taxon>Pleistophoridae</taxon>
        <taxon>Trachipleistophora</taxon>
    </lineage>
</organism>
<dbReference type="VEuPathDB" id="MicrosporidiaDB:THOM_0247"/>
<keyword evidence="7" id="KW-1185">Reference proteome</keyword>
<dbReference type="PANTHER" id="PTHR46347:SF1">
    <property type="entry name" value="RING_FYVE_PHD ZINC FINGER SUPERFAMILY PROTEIN"/>
    <property type="match status" value="1"/>
</dbReference>
<dbReference type="PANTHER" id="PTHR46347">
    <property type="entry name" value="RING/FYVE/PHD ZINC FINGER SUPERFAMILY PROTEIN"/>
    <property type="match status" value="1"/>
</dbReference>
<dbReference type="InParanoid" id="L7JZA9"/>
<keyword evidence="1" id="KW-0479">Metal-binding</keyword>
<gene>
    <name evidence="6" type="ORF">THOM_0247</name>
</gene>
<dbReference type="HOGENOM" id="CLU_096550_0_0_1"/>
<name>L7JZA9_TRAHO</name>
<evidence type="ECO:0000313" key="6">
    <source>
        <dbReference type="EMBL" id="ELQ76754.1"/>
    </source>
</evidence>
<evidence type="ECO:0000256" key="3">
    <source>
        <dbReference type="ARBA" id="ARBA00022833"/>
    </source>
</evidence>
<dbReference type="STRING" id="72359.L7JZA9"/>
<keyword evidence="4" id="KW-0472">Membrane</keyword>
<dbReference type="OrthoDB" id="264354at2759"/>
<dbReference type="InterPro" id="IPR011016">
    <property type="entry name" value="Znf_RING-CH"/>
</dbReference>